<dbReference type="Proteomes" id="UP000678393">
    <property type="component" value="Unassembled WGS sequence"/>
</dbReference>
<name>A0A8S3ZBH4_9EUPU</name>
<evidence type="ECO:0000259" key="1">
    <source>
        <dbReference type="Pfam" id="PF04230"/>
    </source>
</evidence>
<evidence type="ECO:0000313" key="2">
    <source>
        <dbReference type="EMBL" id="CAG5126917.1"/>
    </source>
</evidence>
<reference evidence="2" key="1">
    <citation type="submission" date="2021-04" db="EMBL/GenBank/DDBJ databases">
        <authorList>
            <consortium name="Molecular Ecology Group"/>
        </authorList>
    </citation>
    <scope>NUCLEOTIDE SEQUENCE</scope>
</reference>
<feature type="non-terminal residue" evidence="2">
    <location>
        <position position="1"/>
    </location>
</feature>
<dbReference type="Pfam" id="PF04230">
    <property type="entry name" value="PS_pyruv_trans"/>
    <property type="match status" value="1"/>
</dbReference>
<feature type="domain" description="Polysaccharide pyruvyl transferase" evidence="1">
    <location>
        <begin position="160"/>
        <end position="402"/>
    </location>
</feature>
<sequence>VMNVVSHSIANIFKRLLVVLLLSALGTRELSASNFLGLGIALAGLLVYTHGKIGADQQSCKYVKGIKETNEDLKFQSLKEVTELNGRFSQIIEAETDPEMKNFLSRRLVDHPEDTDKRSKTLTTNKEIVEEAQRILVNLMEDLLGKARHVMLIDIPVQENKGDPAIAAGEVLLLEKLNKTIVFHCETHYCETAPALKTASEISQKYLKDDLVILMHGGGNIVGYAFEDRIRRKYIEAFPERQCILFSQSIWLHEGYSSNLEFARETYSNRSNLVILLRDQQSLEIAKNNFRGIKLILAPDLAFCIGMIPRQMPPLYDIVWLRREDSEKSSFTFPKIPKNITFDVGEWLKWRTNTGRQTMETVFLVAAEGFQFLQRGRIVVTERLHGHILSTLLNIPHVIIDNPPYLKLSSFHKTWTQGLSNTVLVSNGSLALDAALELLRRYQNSLPSLGYRDMLAVT</sequence>
<keyword evidence="3" id="KW-1185">Reference proteome</keyword>
<protein>
    <recommendedName>
        <fullName evidence="1">Polysaccharide pyruvyl transferase domain-containing protein</fullName>
    </recommendedName>
</protein>
<gene>
    <name evidence="2" type="ORF">CUNI_LOCUS12475</name>
</gene>
<evidence type="ECO:0000313" key="3">
    <source>
        <dbReference type="Proteomes" id="UP000678393"/>
    </source>
</evidence>
<proteinExistence type="predicted"/>
<dbReference type="InterPro" id="IPR007345">
    <property type="entry name" value="Polysacch_pyruvyl_Trfase"/>
</dbReference>
<comment type="caution">
    <text evidence="2">The sequence shown here is derived from an EMBL/GenBank/DDBJ whole genome shotgun (WGS) entry which is preliminary data.</text>
</comment>
<dbReference type="AlphaFoldDB" id="A0A8S3ZBH4"/>
<accession>A0A8S3ZBH4</accession>
<dbReference type="OrthoDB" id="6134158at2759"/>
<organism evidence="2 3">
    <name type="scientific">Candidula unifasciata</name>
    <dbReference type="NCBI Taxonomy" id="100452"/>
    <lineage>
        <taxon>Eukaryota</taxon>
        <taxon>Metazoa</taxon>
        <taxon>Spiralia</taxon>
        <taxon>Lophotrochozoa</taxon>
        <taxon>Mollusca</taxon>
        <taxon>Gastropoda</taxon>
        <taxon>Heterobranchia</taxon>
        <taxon>Euthyneura</taxon>
        <taxon>Panpulmonata</taxon>
        <taxon>Eupulmonata</taxon>
        <taxon>Stylommatophora</taxon>
        <taxon>Helicina</taxon>
        <taxon>Helicoidea</taxon>
        <taxon>Geomitridae</taxon>
        <taxon>Candidula</taxon>
    </lineage>
</organism>
<dbReference type="EMBL" id="CAJHNH020002496">
    <property type="protein sequence ID" value="CAG5126917.1"/>
    <property type="molecule type" value="Genomic_DNA"/>
</dbReference>